<keyword evidence="4" id="KW-0804">Transcription</keyword>
<dbReference type="PROSITE" id="PS50931">
    <property type="entry name" value="HTH_LYSR"/>
    <property type="match status" value="1"/>
</dbReference>
<dbReference type="Gene3D" id="3.40.190.290">
    <property type="match status" value="1"/>
</dbReference>
<evidence type="ECO:0000313" key="7">
    <source>
        <dbReference type="Proteomes" id="UP001224533"/>
    </source>
</evidence>
<dbReference type="Gene3D" id="1.10.10.10">
    <property type="entry name" value="Winged helix-like DNA-binding domain superfamily/Winged helix DNA-binding domain"/>
    <property type="match status" value="1"/>
</dbReference>
<dbReference type="FunFam" id="1.10.10.10:FF:000001">
    <property type="entry name" value="LysR family transcriptional regulator"/>
    <property type="match status" value="1"/>
</dbReference>
<dbReference type="InterPro" id="IPR036388">
    <property type="entry name" value="WH-like_DNA-bd_sf"/>
</dbReference>
<dbReference type="AlphaFoldDB" id="A0ABD7YWG9"/>
<feature type="domain" description="HTH lysR-type" evidence="5">
    <location>
        <begin position="1"/>
        <end position="58"/>
    </location>
</feature>
<comment type="similarity">
    <text evidence="1">Belongs to the LysR transcriptional regulatory family.</text>
</comment>
<evidence type="ECO:0000259" key="5">
    <source>
        <dbReference type="PROSITE" id="PS50931"/>
    </source>
</evidence>
<keyword evidence="2" id="KW-0805">Transcription regulation</keyword>
<dbReference type="InterPro" id="IPR050950">
    <property type="entry name" value="HTH-type_LysR_regulators"/>
</dbReference>
<evidence type="ECO:0000256" key="2">
    <source>
        <dbReference type="ARBA" id="ARBA00023015"/>
    </source>
</evidence>
<dbReference type="InterPro" id="IPR005119">
    <property type="entry name" value="LysR_subst-bd"/>
</dbReference>
<dbReference type="CDD" id="cd05466">
    <property type="entry name" value="PBP2_LTTR_substrate"/>
    <property type="match status" value="1"/>
</dbReference>
<proteinExistence type="inferred from homology"/>
<name>A0ABD7YWG9_9LACO</name>
<accession>A0ABD7YWG9</accession>
<keyword evidence="3" id="KW-0238">DNA-binding</keyword>
<dbReference type="GO" id="GO:0003677">
    <property type="term" value="F:DNA binding"/>
    <property type="evidence" value="ECO:0007669"/>
    <property type="project" value="UniProtKB-KW"/>
</dbReference>
<evidence type="ECO:0000256" key="1">
    <source>
        <dbReference type="ARBA" id="ARBA00009437"/>
    </source>
</evidence>
<dbReference type="Pfam" id="PF00126">
    <property type="entry name" value="HTH_1"/>
    <property type="match status" value="1"/>
</dbReference>
<gene>
    <name evidence="6" type="ORF">O2U02_03305</name>
</gene>
<dbReference type="EMBL" id="CP114509">
    <property type="protein sequence ID" value="WHS18258.1"/>
    <property type="molecule type" value="Genomic_DNA"/>
</dbReference>
<organism evidence="6 7">
    <name type="scientific">Ligilactobacillus salivarius</name>
    <dbReference type="NCBI Taxonomy" id="1624"/>
    <lineage>
        <taxon>Bacteria</taxon>
        <taxon>Bacillati</taxon>
        <taxon>Bacillota</taxon>
        <taxon>Bacilli</taxon>
        <taxon>Lactobacillales</taxon>
        <taxon>Lactobacillaceae</taxon>
        <taxon>Ligilactobacillus</taxon>
    </lineage>
</organism>
<dbReference type="PANTHER" id="PTHR30419:SF8">
    <property type="entry name" value="NITROGEN ASSIMILATION TRANSCRIPTIONAL ACTIVATOR-RELATED"/>
    <property type="match status" value="1"/>
</dbReference>
<dbReference type="SUPFAM" id="SSF53850">
    <property type="entry name" value="Periplasmic binding protein-like II"/>
    <property type="match status" value="1"/>
</dbReference>
<dbReference type="Pfam" id="PF03466">
    <property type="entry name" value="LysR_substrate"/>
    <property type="match status" value="1"/>
</dbReference>
<dbReference type="InterPro" id="IPR036390">
    <property type="entry name" value="WH_DNA-bd_sf"/>
</dbReference>
<evidence type="ECO:0000256" key="4">
    <source>
        <dbReference type="ARBA" id="ARBA00023163"/>
    </source>
</evidence>
<dbReference type="PANTHER" id="PTHR30419">
    <property type="entry name" value="HTH-TYPE TRANSCRIPTIONAL REGULATOR YBHD"/>
    <property type="match status" value="1"/>
</dbReference>
<dbReference type="Proteomes" id="UP001224533">
    <property type="component" value="Chromosome"/>
</dbReference>
<dbReference type="PRINTS" id="PR00039">
    <property type="entry name" value="HTHLYSR"/>
</dbReference>
<sequence length="289" mass="33066">MELRVLKYFVTIIQEGNISKAAKVLHVSQSTLSRQIQDLEYELDTLLLERKKKPIGLTDEGSFLYARAQEVLQIINDTTKVIRDNELVTGELEIGVGENYMSELVAKICGKLVGQYMDIKVNIHNIASDLIPDEINRGTLDFGFVTSQNNLADYHQLNINYKDQWGILVNKGQMSRNIVVPSDLIGNKIILPRQHALITWLRKWLGGEKEEIRFVGTYDMMQSMHSMVRNNVGIAVTFDKNQYHQVNSEFTFIPLDNFPSVPAKLIWKKGRLQSQLEKIFVNEVKNVIS</sequence>
<dbReference type="InterPro" id="IPR000847">
    <property type="entry name" value="LysR_HTH_N"/>
</dbReference>
<protein>
    <submittedName>
        <fullName evidence="6">LysR family transcriptional regulator</fullName>
    </submittedName>
</protein>
<dbReference type="SUPFAM" id="SSF46785">
    <property type="entry name" value="Winged helix' DNA-binding domain"/>
    <property type="match status" value="1"/>
</dbReference>
<evidence type="ECO:0000256" key="3">
    <source>
        <dbReference type="ARBA" id="ARBA00023125"/>
    </source>
</evidence>
<reference evidence="6 7" key="1">
    <citation type="submission" date="2022-12" db="EMBL/GenBank/DDBJ databases">
        <title>Assessment of beneficial effects and identification of host adaptation-associated genes of Ligilactobacillus salivarius isolated from Meles meles.</title>
        <authorList>
            <person name="Wang Y."/>
        </authorList>
    </citation>
    <scope>NUCLEOTIDE SEQUENCE [LARGE SCALE GENOMIC DNA]</scope>
    <source>
        <strain evidence="6 7">S35</strain>
    </source>
</reference>
<dbReference type="RefSeq" id="WP_283472448.1">
    <property type="nucleotide sequence ID" value="NZ_CP114501.1"/>
</dbReference>
<evidence type="ECO:0000313" key="6">
    <source>
        <dbReference type="EMBL" id="WHS18258.1"/>
    </source>
</evidence>